<feature type="region of interest" description="Disordered" evidence="1">
    <location>
        <begin position="67"/>
        <end position="89"/>
    </location>
</feature>
<evidence type="ECO:0000313" key="3">
    <source>
        <dbReference type="Proteomes" id="UP000662747"/>
    </source>
</evidence>
<accession>A0ABX7NS44</accession>
<keyword evidence="3" id="KW-1185">Reference proteome</keyword>
<reference evidence="2 3" key="1">
    <citation type="submission" date="2021-02" db="EMBL/GenBank/DDBJ databases">
        <title>De Novo genome assembly of isolated myxobacteria.</title>
        <authorList>
            <person name="Stevens D.C."/>
        </authorList>
    </citation>
    <scope>NUCLEOTIDE SEQUENCE [LARGE SCALE GENOMIC DNA]</scope>
    <source>
        <strain evidence="3">SCPEA02</strain>
    </source>
</reference>
<feature type="compositionally biased region" description="Low complexity" evidence="1">
    <location>
        <begin position="33"/>
        <end position="45"/>
    </location>
</feature>
<feature type="compositionally biased region" description="Basic residues" evidence="1">
    <location>
        <begin position="17"/>
        <end position="32"/>
    </location>
</feature>
<dbReference type="EMBL" id="CP071090">
    <property type="protein sequence ID" value="QSQ21704.1"/>
    <property type="molecule type" value="Genomic_DNA"/>
</dbReference>
<dbReference type="RefSeq" id="WP_206723281.1">
    <property type="nucleotide sequence ID" value="NZ_CP071090.1"/>
</dbReference>
<dbReference type="Proteomes" id="UP000662747">
    <property type="component" value="Chromosome"/>
</dbReference>
<proteinExistence type="predicted"/>
<feature type="region of interest" description="Disordered" evidence="1">
    <location>
        <begin position="1"/>
        <end position="47"/>
    </location>
</feature>
<organism evidence="2 3">
    <name type="scientific">Pyxidicoccus parkwayensis</name>
    <dbReference type="NCBI Taxonomy" id="2813578"/>
    <lineage>
        <taxon>Bacteria</taxon>
        <taxon>Pseudomonadati</taxon>
        <taxon>Myxococcota</taxon>
        <taxon>Myxococcia</taxon>
        <taxon>Myxococcales</taxon>
        <taxon>Cystobacterineae</taxon>
        <taxon>Myxococcaceae</taxon>
        <taxon>Pyxidicoccus</taxon>
    </lineage>
</organism>
<evidence type="ECO:0000256" key="1">
    <source>
        <dbReference type="SAM" id="MobiDB-lite"/>
    </source>
</evidence>
<gene>
    <name evidence="2" type="ORF">JY651_42195</name>
</gene>
<sequence>MARKSPAARTSGVRSKQSTKRTTVKPKVRRATSTRARTQAKRTATGGRKLLKRVTGVAAARKAMARRATALRRATKTGTSRSRIKSRRT</sequence>
<protein>
    <submittedName>
        <fullName evidence="2">Uncharacterized protein</fullName>
    </submittedName>
</protein>
<name>A0ABX7NS44_9BACT</name>
<evidence type="ECO:0000313" key="2">
    <source>
        <dbReference type="EMBL" id="QSQ21704.1"/>
    </source>
</evidence>